<keyword evidence="2" id="KW-1185">Reference proteome</keyword>
<dbReference type="SUPFAM" id="SSF52091">
    <property type="entry name" value="SpoIIaa-like"/>
    <property type="match status" value="1"/>
</dbReference>
<evidence type="ECO:0000313" key="1">
    <source>
        <dbReference type="EMBL" id="MFC4526949.1"/>
    </source>
</evidence>
<proteinExistence type="predicted"/>
<comment type="caution">
    <text evidence="1">The sequence shown here is derived from an EMBL/GenBank/DDBJ whole genome shotgun (WGS) entry which is preliminary data.</text>
</comment>
<organism evidence="1 2">
    <name type="scientific">Dyella halodurans</name>
    <dbReference type="NCBI Taxonomy" id="1920171"/>
    <lineage>
        <taxon>Bacteria</taxon>
        <taxon>Pseudomonadati</taxon>
        <taxon>Pseudomonadota</taxon>
        <taxon>Gammaproteobacteria</taxon>
        <taxon>Lysobacterales</taxon>
        <taxon>Rhodanobacteraceae</taxon>
        <taxon>Dyella</taxon>
    </lineage>
</organism>
<dbReference type="InterPro" id="IPR021866">
    <property type="entry name" value="SpoIIAA-like"/>
</dbReference>
<dbReference type="InterPro" id="IPR038396">
    <property type="entry name" value="SpoIIAA-like_sf"/>
</dbReference>
<dbReference type="EMBL" id="JBHSGA010000017">
    <property type="protein sequence ID" value="MFC4526949.1"/>
    <property type="molecule type" value="Genomic_DNA"/>
</dbReference>
<dbReference type="Proteomes" id="UP001595961">
    <property type="component" value="Unassembled WGS sequence"/>
</dbReference>
<protein>
    <submittedName>
        <fullName evidence="1">STAS/SEC14 domain-containing protein</fullName>
    </submittedName>
</protein>
<gene>
    <name evidence="1" type="ORF">ACFO5W_09940</name>
</gene>
<dbReference type="InterPro" id="IPR036513">
    <property type="entry name" value="STAS_dom_sf"/>
</dbReference>
<dbReference type="Gene3D" id="3.40.50.10600">
    <property type="entry name" value="SpoIIaa-like domains"/>
    <property type="match status" value="1"/>
</dbReference>
<sequence length="130" mass="14539">MIEQIQGLPPGTLGFRASGQVTAADYERVLVPDIEAAFALNRKLRLLYHVGPDFTGFDPGAMWDDMMLGFRHFSGWDRVALVTDVAWLRIAASAMGFVVPAEFRLFSNAELVLAIDWIREPKPATEEENK</sequence>
<name>A0ABV9C1Q7_9GAMM</name>
<evidence type="ECO:0000313" key="2">
    <source>
        <dbReference type="Proteomes" id="UP001595961"/>
    </source>
</evidence>
<dbReference type="RefSeq" id="WP_266148848.1">
    <property type="nucleotide sequence ID" value="NZ_CP064028.1"/>
</dbReference>
<dbReference type="Pfam" id="PF11964">
    <property type="entry name" value="SpoIIAA-like"/>
    <property type="match status" value="1"/>
</dbReference>
<accession>A0ABV9C1Q7</accession>
<reference evidence="2" key="1">
    <citation type="journal article" date="2019" name="Int. J. Syst. Evol. Microbiol.">
        <title>The Global Catalogue of Microorganisms (GCM) 10K type strain sequencing project: providing services to taxonomists for standard genome sequencing and annotation.</title>
        <authorList>
            <consortium name="The Broad Institute Genomics Platform"/>
            <consortium name="The Broad Institute Genome Sequencing Center for Infectious Disease"/>
            <person name="Wu L."/>
            <person name="Ma J."/>
        </authorList>
    </citation>
    <scope>NUCLEOTIDE SEQUENCE [LARGE SCALE GENOMIC DNA]</scope>
    <source>
        <strain evidence="2">CCM 4481</strain>
    </source>
</reference>